<dbReference type="InterPro" id="IPR010033">
    <property type="entry name" value="HAD_SF_ppase_IIIC"/>
</dbReference>
<accession>A0A5B2X1K4</accession>
<evidence type="ECO:0000313" key="2">
    <source>
        <dbReference type="Proteomes" id="UP000323454"/>
    </source>
</evidence>
<dbReference type="AlphaFoldDB" id="A0A5B2X1K4"/>
<dbReference type="Gene3D" id="3.40.630.30">
    <property type="match status" value="1"/>
</dbReference>
<evidence type="ECO:0000313" key="1">
    <source>
        <dbReference type="EMBL" id="KAA2257090.1"/>
    </source>
</evidence>
<protein>
    <submittedName>
        <fullName evidence="1">HAD-IIIC family phosphatase</fullName>
    </submittedName>
</protein>
<dbReference type="EMBL" id="VUOB01000047">
    <property type="protein sequence ID" value="KAA2257090.1"/>
    <property type="molecule type" value="Genomic_DNA"/>
</dbReference>
<dbReference type="Proteomes" id="UP000323454">
    <property type="component" value="Unassembled WGS sequence"/>
</dbReference>
<organism evidence="1 2">
    <name type="scientific">Solihabitans fulvus</name>
    <dbReference type="NCBI Taxonomy" id="1892852"/>
    <lineage>
        <taxon>Bacteria</taxon>
        <taxon>Bacillati</taxon>
        <taxon>Actinomycetota</taxon>
        <taxon>Actinomycetes</taxon>
        <taxon>Pseudonocardiales</taxon>
        <taxon>Pseudonocardiaceae</taxon>
        <taxon>Solihabitans</taxon>
    </lineage>
</organism>
<dbReference type="Gene3D" id="3.40.50.1110">
    <property type="entry name" value="SGNH hydrolase"/>
    <property type="match status" value="1"/>
</dbReference>
<dbReference type="InterPro" id="IPR010037">
    <property type="entry name" value="FkbH_domain"/>
</dbReference>
<sequence>MSAISETVDNIKSAVRDGRVPAPADLAALADSRDGALLRQAGRALAKLTEADGLRPVRVGLLATATPGPLEQLVRATVVAGGMLPTFTAADYGAFDLTLTDADNPLFGAEQDVVFCLLDDSYFLPKDWGGADVDALTEFVTERATALCGLLSAVAERNGTTLLLHTVPAPTEVLDTIVSWRQRAAFARCWAKLNAALLELPEANPTIAVADFTSALAEAAVAARDDRLRRYADLPYTDDALVLLATEVRRFLQAKSGLSRKVLALDLDNTLWGGVLGEVGAEGVELGGLYPGKCYKELQRTALRLRDQGVILVLASKNDAEHVDAALRDHPEMLLRPDVFSATAVNWSPKAGNLRQMAGELDLSVGSFVFLDDSQFERGHVADELPEVTVLPADGDPAYLTRTLVRGGWFDTLDLTETDKKRPGLYKVRAERSQFAGGFGSSEDYLAALDITLSVARATPFEVPRIAQLAARTNQFNLTGVRFSQNETAQLAEDPAHLVFSWSVKDRFGDEGVVGAAWVAADGDTWRALNFVMSCRVLGRGIELGVLGWLARQAKAAGASALEGRFVPSARNSVAAQLWSKAGFDLTEEGADGKIFTLHLDNVEDLVPAWVRVEER</sequence>
<dbReference type="NCBIfam" id="TIGR01681">
    <property type="entry name" value="HAD-SF-IIIC"/>
    <property type="match status" value="1"/>
</dbReference>
<proteinExistence type="predicted"/>
<dbReference type="SUPFAM" id="SSF56784">
    <property type="entry name" value="HAD-like"/>
    <property type="match status" value="1"/>
</dbReference>
<keyword evidence="2" id="KW-1185">Reference proteome</keyword>
<reference evidence="1 2" key="2">
    <citation type="submission" date="2019-09" db="EMBL/GenBank/DDBJ databases">
        <authorList>
            <person name="Jin C."/>
        </authorList>
    </citation>
    <scope>NUCLEOTIDE SEQUENCE [LARGE SCALE GENOMIC DNA]</scope>
    <source>
        <strain evidence="1 2">AN110305</strain>
    </source>
</reference>
<dbReference type="OrthoDB" id="323926at2"/>
<dbReference type="NCBIfam" id="TIGR01686">
    <property type="entry name" value="FkbH"/>
    <property type="match status" value="1"/>
</dbReference>
<name>A0A5B2X1K4_9PSEU</name>
<dbReference type="RefSeq" id="WP_149852323.1">
    <property type="nucleotide sequence ID" value="NZ_VUOB01000047.1"/>
</dbReference>
<dbReference type="Gene3D" id="3.40.50.1000">
    <property type="entry name" value="HAD superfamily/HAD-like"/>
    <property type="match status" value="1"/>
</dbReference>
<dbReference type="InterPro" id="IPR036514">
    <property type="entry name" value="SGNH_hydro_sf"/>
</dbReference>
<comment type="caution">
    <text evidence="1">The sequence shown here is derived from an EMBL/GenBank/DDBJ whole genome shotgun (WGS) entry which is preliminary data.</text>
</comment>
<gene>
    <name evidence="1" type="ORF">F0L68_25435</name>
</gene>
<dbReference type="InterPro" id="IPR023214">
    <property type="entry name" value="HAD_sf"/>
</dbReference>
<dbReference type="InterPro" id="IPR036412">
    <property type="entry name" value="HAD-like_sf"/>
</dbReference>
<reference evidence="1 2" key="1">
    <citation type="submission" date="2019-09" db="EMBL/GenBank/DDBJ databases">
        <title>Goodfellowia gen. nov., a new genus of the Pseudonocardineae related to Actinoalloteichus, containing Goodfellowia coeruleoviolacea gen. nov., comb. nov. gen. nov., comb. nov.</title>
        <authorList>
            <person name="Labeda D."/>
        </authorList>
    </citation>
    <scope>NUCLEOTIDE SEQUENCE [LARGE SCALE GENOMIC DNA]</scope>
    <source>
        <strain evidence="1 2">AN110305</strain>
    </source>
</reference>